<gene>
    <name evidence="1" type="ORF">LWI29_033599</name>
</gene>
<evidence type="ECO:0000313" key="1">
    <source>
        <dbReference type="EMBL" id="KAK0608631.1"/>
    </source>
</evidence>
<keyword evidence="2" id="KW-1185">Reference proteome</keyword>
<dbReference type="Proteomes" id="UP001168877">
    <property type="component" value="Unassembled WGS sequence"/>
</dbReference>
<evidence type="ECO:0000313" key="2">
    <source>
        <dbReference type="Proteomes" id="UP001168877"/>
    </source>
</evidence>
<reference evidence="1" key="1">
    <citation type="journal article" date="2022" name="Plant J.">
        <title>Strategies of tolerance reflected in two North American maple genomes.</title>
        <authorList>
            <person name="McEvoy S.L."/>
            <person name="Sezen U.U."/>
            <person name="Trouern-Trend A."/>
            <person name="McMahon S.M."/>
            <person name="Schaberg P.G."/>
            <person name="Yang J."/>
            <person name="Wegrzyn J.L."/>
            <person name="Swenson N.G."/>
        </authorList>
    </citation>
    <scope>NUCLEOTIDE SEQUENCE</scope>
    <source>
        <strain evidence="1">NS2018</strain>
    </source>
</reference>
<dbReference type="AlphaFoldDB" id="A0AA39TJH1"/>
<protein>
    <submittedName>
        <fullName evidence="1">Uncharacterized protein</fullName>
    </submittedName>
</protein>
<dbReference type="EMBL" id="JAUESC010000001">
    <property type="protein sequence ID" value="KAK0608631.1"/>
    <property type="molecule type" value="Genomic_DNA"/>
</dbReference>
<comment type="caution">
    <text evidence="1">The sequence shown here is derived from an EMBL/GenBank/DDBJ whole genome shotgun (WGS) entry which is preliminary data.</text>
</comment>
<name>A0AA39TJH1_ACESA</name>
<accession>A0AA39TJH1</accession>
<reference evidence="1" key="2">
    <citation type="submission" date="2023-06" db="EMBL/GenBank/DDBJ databases">
        <authorList>
            <person name="Swenson N.G."/>
            <person name="Wegrzyn J.L."/>
            <person name="Mcevoy S.L."/>
        </authorList>
    </citation>
    <scope>NUCLEOTIDE SEQUENCE</scope>
    <source>
        <strain evidence="1">NS2018</strain>
        <tissue evidence="1">Leaf</tissue>
    </source>
</reference>
<organism evidence="1 2">
    <name type="scientific">Acer saccharum</name>
    <name type="common">Sugar maple</name>
    <dbReference type="NCBI Taxonomy" id="4024"/>
    <lineage>
        <taxon>Eukaryota</taxon>
        <taxon>Viridiplantae</taxon>
        <taxon>Streptophyta</taxon>
        <taxon>Embryophyta</taxon>
        <taxon>Tracheophyta</taxon>
        <taxon>Spermatophyta</taxon>
        <taxon>Magnoliopsida</taxon>
        <taxon>eudicotyledons</taxon>
        <taxon>Gunneridae</taxon>
        <taxon>Pentapetalae</taxon>
        <taxon>rosids</taxon>
        <taxon>malvids</taxon>
        <taxon>Sapindales</taxon>
        <taxon>Sapindaceae</taxon>
        <taxon>Hippocastanoideae</taxon>
        <taxon>Acereae</taxon>
        <taxon>Acer</taxon>
    </lineage>
</organism>
<sequence length="87" mass="9859">MQDADVVMYVEVEVEMVDTDISDQPFDVDIVDLAWTTWRPKTSDVEIENFNLLIIGWLVVEPFQMECDVVMGGDQADQPSEGINSFS</sequence>
<proteinExistence type="predicted"/>